<dbReference type="STRING" id="1346286.SAMN05444362_102271"/>
<dbReference type="Gene3D" id="2.60.40.10">
    <property type="entry name" value="Immunoglobulins"/>
    <property type="match status" value="1"/>
</dbReference>
<gene>
    <name evidence="2" type="ORF">SAMN05444362_102271</name>
</gene>
<dbReference type="RefSeq" id="WP_062176305.1">
    <property type="nucleotide sequence ID" value="NZ_BBXL01000002.1"/>
</dbReference>
<proteinExistence type="predicted"/>
<dbReference type="InterPro" id="IPR035986">
    <property type="entry name" value="PKD_dom_sf"/>
</dbReference>
<dbReference type="SUPFAM" id="SSF69322">
    <property type="entry name" value="Tricorn protease domain 2"/>
    <property type="match status" value="1"/>
</dbReference>
<accession>A0A1M4WNJ1</accession>
<dbReference type="InterPro" id="IPR013783">
    <property type="entry name" value="Ig-like_fold"/>
</dbReference>
<reference evidence="3" key="1">
    <citation type="submission" date="2016-11" db="EMBL/GenBank/DDBJ databases">
        <authorList>
            <person name="Varghese N."/>
            <person name="Submissions S."/>
        </authorList>
    </citation>
    <scope>NUCLEOTIDE SEQUENCE [LARGE SCALE GENOMIC DNA]</scope>
    <source>
        <strain evidence="3">DSM 27370</strain>
    </source>
</reference>
<dbReference type="OrthoDB" id="993841at2"/>
<dbReference type="Proteomes" id="UP000184480">
    <property type="component" value="Unassembled WGS sequence"/>
</dbReference>
<evidence type="ECO:0000313" key="3">
    <source>
        <dbReference type="Proteomes" id="UP000184480"/>
    </source>
</evidence>
<keyword evidence="3" id="KW-1185">Reference proteome</keyword>
<dbReference type="PROSITE" id="PS50093">
    <property type="entry name" value="PKD"/>
    <property type="match status" value="1"/>
</dbReference>
<organism evidence="2 3">
    <name type="scientific">Dysgonomonas macrotermitis</name>
    <dbReference type="NCBI Taxonomy" id="1346286"/>
    <lineage>
        <taxon>Bacteria</taxon>
        <taxon>Pseudomonadati</taxon>
        <taxon>Bacteroidota</taxon>
        <taxon>Bacteroidia</taxon>
        <taxon>Bacteroidales</taxon>
        <taxon>Dysgonomonadaceae</taxon>
        <taxon>Dysgonomonas</taxon>
    </lineage>
</organism>
<evidence type="ECO:0000313" key="2">
    <source>
        <dbReference type="EMBL" id="SHE82740.1"/>
    </source>
</evidence>
<dbReference type="InterPro" id="IPR000601">
    <property type="entry name" value="PKD_dom"/>
</dbReference>
<feature type="domain" description="PKD" evidence="1">
    <location>
        <begin position="423"/>
        <end position="462"/>
    </location>
</feature>
<name>A0A1M4WNJ1_9BACT</name>
<protein>
    <recommendedName>
        <fullName evidence="1">PKD domain-containing protein</fullName>
    </recommendedName>
</protein>
<dbReference type="AlphaFoldDB" id="A0A1M4WNJ1"/>
<sequence>MKKIIILFVFGLLLIPDMLAQKEANNWAFGQNIGLTWNTTQSLTATGLLGTTNATLDGLPTYMYTSIVTQEGCFSLSDKDGNLLFYSDGKTIWNKNNAAMANGTGLTGHDSSAQSGIILPYPGSADKYIAVAININWTNGLSCSVIDMTLNGGLGDVISGQKNIALSGGSGGIGESVTSIRHANGVDYWVVAPGRGNPSYLNAWLVTSSGVEATTPVVTQAPSGVTITHSSACGYIKFTADGKHFAWGGNDATFIYGDFDNSTGQFSNLRRVAGLVNTYGLEFSPSMKYLYIGGTKVLYVFDFDALLATSDPTTVTPKYFSFGVDRNTPQLAPDGRIYMCAYQQRYLYVIDNPDEYDNLKIYQLPNTFLGTTGQCRIGLPSFAASWFNIVAKASPFVCTENSSKLSLTLSLIGAVDIPDRLVWDFGDGSPTVTQSVGVTTGTVTFSQYHTYDAIGAYTIVITPYKADGTELAKTEIEMDVKDCEIRTNRMIRQDLQNSVTKTINR</sequence>
<evidence type="ECO:0000259" key="1">
    <source>
        <dbReference type="PROSITE" id="PS50093"/>
    </source>
</evidence>
<dbReference type="EMBL" id="FQUC01000002">
    <property type="protein sequence ID" value="SHE82740.1"/>
    <property type="molecule type" value="Genomic_DNA"/>
</dbReference>
<dbReference type="SUPFAM" id="SSF49299">
    <property type="entry name" value="PKD domain"/>
    <property type="match status" value="1"/>
</dbReference>